<dbReference type="Proteomes" id="UP000192330">
    <property type="component" value="Unassembled WGS sequence"/>
</dbReference>
<dbReference type="EMBL" id="FWYD01000002">
    <property type="protein sequence ID" value="SMC55304.1"/>
    <property type="molecule type" value="Genomic_DNA"/>
</dbReference>
<dbReference type="AlphaFoldDB" id="A0A1W2A3R0"/>
<evidence type="ECO:0000256" key="7">
    <source>
        <dbReference type="ARBA" id="ARBA00022777"/>
    </source>
</evidence>
<keyword evidence="9 11" id="KW-0460">Magnesium</keyword>
<comment type="catalytic activity">
    <reaction evidence="1 11">
        <text>5-(2-hydroxyethyl)-4-methylthiazole + ATP = 4-methyl-5-(2-phosphooxyethyl)-thiazole + ADP + H(+)</text>
        <dbReference type="Rhea" id="RHEA:24212"/>
        <dbReference type="ChEBI" id="CHEBI:15378"/>
        <dbReference type="ChEBI" id="CHEBI:17957"/>
        <dbReference type="ChEBI" id="CHEBI:30616"/>
        <dbReference type="ChEBI" id="CHEBI:58296"/>
        <dbReference type="ChEBI" id="CHEBI:456216"/>
        <dbReference type="EC" id="2.7.1.50"/>
    </reaction>
</comment>
<keyword evidence="4 11" id="KW-0808">Transferase</keyword>
<sequence>MTVTDILTPLRAQSPLVHCITNYVAMNIAANVVLAAGASPAMLHAVEEITDFTPISGALTINIGTLSAPWVVGMISAAETANTHNIPWVFDPVAHFVSNYRKGVAQDILSLRPTILRGNASEILALAGEAGSGKGADSGDAVEAAEAVGVALARKFGSVVAITGPVDLVTDGTRTARVAGGSEIMPQVTALGCSLTALMGAYAAVGPAFDAALGALAHFKVAGGMAARQASGPGSFQVHFLDALAAVKPDDLHEVVVA</sequence>
<dbReference type="CDD" id="cd01170">
    <property type="entry name" value="THZ_kinase"/>
    <property type="match status" value="1"/>
</dbReference>
<comment type="cofactor">
    <cofactor evidence="2 11">
        <name>Mg(2+)</name>
        <dbReference type="ChEBI" id="CHEBI:18420"/>
    </cofactor>
</comment>
<evidence type="ECO:0000256" key="6">
    <source>
        <dbReference type="ARBA" id="ARBA00022741"/>
    </source>
</evidence>
<evidence type="ECO:0000313" key="12">
    <source>
        <dbReference type="EMBL" id="SMC55304.1"/>
    </source>
</evidence>
<dbReference type="InterPro" id="IPR029056">
    <property type="entry name" value="Ribokinase-like"/>
</dbReference>
<evidence type="ECO:0000256" key="10">
    <source>
        <dbReference type="ARBA" id="ARBA00022977"/>
    </source>
</evidence>
<accession>A0A1W2A3R0</accession>
<dbReference type="OrthoDB" id="8909021at2"/>
<protein>
    <recommendedName>
        <fullName evidence="11">Hydroxyethylthiazole kinase</fullName>
        <ecNumber evidence="11">2.7.1.50</ecNumber>
    </recommendedName>
    <alternativeName>
        <fullName evidence="11">4-methyl-5-beta-hydroxyethylthiazole kinase</fullName>
        <shortName evidence="11">TH kinase</shortName>
        <shortName evidence="11">Thz kinase</shortName>
    </alternativeName>
</protein>
<comment type="pathway">
    <text evidence="3 11">Cofactor biosynthesis; thiamine diphosphate biosynthesis; 4-methyl-5-(2-phosphoethyl)-thiazole from 5-(2-hydroxyethyl)-4-methylthiazole: step 1/1.</text>
</comment>
<reference evidence="12 13" key="1">
    <citation type="submission" date="2017-04" db="EMBL/GenBank/DDBJ databases">
        <authorList>
            <person name="Afonso C.L."/>
            <person name="Miller P.J."/>
            <person name="Scott M.A."/>
            <person name="Spackman E."/>
            <person name="Goraichik I."/>
            <person name="Dimitrov K.M."/>
            <person name="Suarez D.L."/>
            <person name="Swayne D.E."/>
        </authorList>
    </citation>
    <scope>NUCLEOTIDE SEQUENCE [LARGE SCALE GENOMIC DNA]</scope>
    <source>
        <strain evidence="12 13">CGMCC 1.12644</strain>
    </source>
</reference>
<dbReference type="RefSeq" id="WP_084350793.1">
    <property type="nucleotide sequence ID" value="NZ_FWYD01000002.1"/>
</dbReference>
<evidence type="ECO:0000256" key="5">
    <source>
        <dbReference type="ARBA" id="ARBA00022723"/>
    </source>
</evidence>
<dbReference type="GO" id="GO:0009228">
    <property type="term" value="P:thiamine biosynthetic process"/>
    <property type="evidence" value="ECO:0007669"/>
    <property type="project" value="UniProtKB-KW"/>
</dbReference>
<dbReference type="PRINTS" id="PR01099">
    <property type="entry name" value="HYETHTZKNASE"/>
</dbReference>
<feature type="binding site" evidence="11">
    <location>
        <position position="190"/>
    </location>
    <ligand>
        <name>substrate</name>
    </ligand>
</feature>
<dbReference type="EC" id="2.7.1.50" evidence="11"/>
<dbReference type="UniPathway" id="UPA00060">
    <property type="reaction ID" value="UER00139"/>
</dbReference>
<keyword evidence="8 11" id="KW-0067">ATP-binding</keyword>
<keyword evidence="13" id="KW-1185">Reference proteome</keyword>
<dbReference type="GO" id="GO:0000287">
    <property type="term" value="F:magnesium ion binding"/>
    <property type="evidence" value="ECO:0007669"/>
    <property type="project" value="UniProtKB-UniRule"/>
</dbReference>
<keyword evidence="7 11" id="KW-0418">Kinase</keyword>
<dbReference type="Pfam" id="PF02110">
    <property type="entry name" value="HK"/>
    <property type="match status" value="1"/>
</dbReference>
<dbReference type="GO" id="GO:0005524">
    <property type="term" value="F:ATP binding"/>
    <property type="evidence" value="ECO:0007669"/>
    <property type="project" value="UniProtKB-UniRule"/>
</dbReference>
<evidence type="ECO:0000256" key="8">
    <source>
        <dbReference type="ARBA" id="ARBA00022840"/>
    </source>
</evidence>
<name>A0A1W2A3R0_9RHOB</name>
<evidence type="ECO:0000256" key="3">
    <source>
        <dbReference type="ARBA" id="ARBA00004868"/>
    </source>
</evidence>
<feature type="binding site" evidence="11">
    <location>
        <position position="163"/>
    </location>
    <ligand>
        <name>ATP</name>
        <dbReference type="ChEBI" id="CHEBI:30616"/>
    </ligand>
</feature>
<dbReference type="STRING" id="1387277.SAMN06295998_102372"/>
<evidence type="ECO:0000256" key="11">
    <source>
        <dbReference type="HAMAP-Rule" id="MF_00228"/>
    </source>
</evidence>
<gene>
    <name evidence="11" type="primary">thiM</name>
    <name evidence="12" type="ORF">SAMN06295998_102372</name>
</gene>
<evidence type="ECO:0000256" key="4">
    <source>
        <dbReference type="ARBA" id="ARBA00022679"/>
    </source>
</evidence>
<evidence type="ECO:0000256" key="9">
    <source>
        <dbReference type="ARBA" id="ARBA00022842"/>
    </source>
</evidence>
<dbReference type="NCBIfam" id="TIGR00694">
    <property type="entry name" value="thiM"/>
    <property type="match status" value="1"/>
</dbReference>
<keyword evidence="10 11" id="KW-0784">Thiamine biosynthesis</keyword>
<feature type="binding site" evidence="11">
    <location>
        <position position="117"/>
    </location>
    <ligand>
        <name>ATP</name>
        <dbReference type="ChEBI" id="CHEBI:30616"/>
    </ligand>
</feature>
<dbReference type="PIRSF" id="PIRSF000513">
    <property type="entry name" value="Thz_kinase"/>
    <property type="match status" value="1"/>
</dbReference>
<comment type="similarity">
    <text evidence="11">Belongs to the Thz kinase family.</text>
</comment>
<keyword evidence="6 11" id="KW-0547">Nucleotide-binding</keyword>
<proteinExistence type="inferred from homology"/>
<dbReference type="GO" id="GO:0004417">
    <property type="term" value="F:hydroxyethylthiazole kinase activity"/>
    <property type="evidence" value="ECO:0007669"/>
    <property type="project" value="UniProtKB-UniRule"/>
</dbReference>
<keyword evidence="5 11" id="KW-0479">Metal-binding</keyword>
<dbReference type="SUPFAM" id="SSF53613">
    <property type="entry name" value="Ribokinase-like"/>
    <property type="match status" value="1"/>
</dbReference>
<feature type="binding site" evidence="11">
    <location>
        <position position="42"/>
    </location>
    <ligand>
        <name>substrate</name>
    </ligand>
</feature>
<evidence type="ECO:0000256" key="2">
    <source>
        <dbReference type="ARBA" id="ARBA00001946"/>
    </source>
</evidence>
<dbReference type="InterPro" id="IPR000417">
    <property type="entry name" value="Hyethyz_kinase"/>
</dbReference>
<dbReference type="Gene3D" id="3.40.1190.20">
    <property type="match status" value="1"/>
</dbReference>
<dbReference type="NCBIfam" id="NF006830">
    <property type="entry name" value="PRK09355.1"/>
    <property type="match status" value="1"/>
</dbReference>
<evidence type="ECO:0000256" key="1">
    <source>
        <dbReference type="ARBA" id="ARBA00001771"/>
    </source>
</evidence>
<dbReference type="GO" id="GO:0009229">
    <property type="term" value="P:thiamine diphosphate biosynthetic process"/>
    <property type="evidence" value="ECO:0007669"/>
    <property type="project" value="UniProtKB-UniRule"/>
</dbReference>
<evidence type="ECO:0000313" key="13">
    <source>
        <dbReference type="Proteomes" id="UP000192330"/>
    </source>
</evidence>
<dbReference type="HAMAP" id="MF_00228">
    <property type="entry name" value="Thz_kinase"/>
    <property type="match status" value="1"/>
</dbReference>
<organism evidence="12 13">
    <name type="scientific">Primorskyibacter flagellatus</name>
    <dbReference type="NCBI Taxonomy" id="1387277"/>
    <lineage>
        <taxon>Bacteria</taxon>
        <taxon>Pseudomonadati</taxon>
        <taxon>Pseudomonadota</taxon>
        <taxon>Alphaproteobacteria</taxon>
        <taxon>Rhodobacterales</taxon>
        <taxon>Roseobacteraceae</taxon>
        <taxon>Primorskyibacter</taxon>
    </lineage>
</organism>
<comment type="function">
    <text evidence="11">Catalyzes the phosphorylation of the hydroxyl group of 4-methyl-5-beta-hydroxyethylthiazole (THZ).</text>
</comment>